<evidence type="ECO:0000256" key="2">
    <source>
        <dbReference type="ARBA" id="ARBA00022448"/>
    </source>
</evidence>
<feature type="transmembrane region" description="Helical" evidence="7">
    <location>
        <begin position="188"/>
        <end position="206"/>
    </location>
</feature>
<accession>A0A1L7CG38</accession>
<keyword evidence="3" id="KW-1003">Cell membrane</keyword>
<keyword evidence="9" id="KW-1185">Reference proteome</keyword>
<dbReference type="GO" id="GO:0055085">
    <property type="term" value="P:transmembrane transport"/>
    <property type="evidence" value="ECO:0007669"/>
    <property type="project" value="InterPro"/>
</dbReference>
<feature type="transmembrane region" description="Helical" evidence="7">
    <location>
        <begin position="6"/>
        <end position="22"/>
    </location>
</feature>
<evidence type="ECO:0000256" key="3">
    <source>
        <dbReference type="ARBA" id="ARBA00022475"/>
    </source>
</evidence>
<dbReference type="EMBL" id="CP009245">
    <property type="protein sequence ID" value="APT84831.1"/>
    <property type="molecule type" value="Genomic_DNA"/>
</dbReference>
<feature type="transmembrane region" description="Helical" evidence="7">
    <location>
        <begin position="65"/>
        <end position="88"/>
    </location>
</feature>
<feature type="transmembrane region" description="Helical" evidence="7">
    <location>
        <begin position="218"/>
        <end position="242"/>
    </location>
</feature>
<sequence length="302" mass="31125">MIGVIEGFSIIFAVIAVGYILSRTGIIANDSQRLVLNKVAFYAATPALLFSVVSHSAPNHLFSPVIGVQALSAAITASIFAAISLLVFRTDKESTVMGAAASCYVNSNNIGLPVGIYVLGNAAYVPPLLVVQLTVFTPIILALIAPGSVGSALRQALLSPIVVASAAGVAVSLGGVHLPEVIDEPLKILGGASIPMILISFGASLHDARPLRDATERAAALTSTGLKILAMPAISALLALTFGLRGDALYACVILAALPTAQNVYNYAATYQKGMVVARDTILLTTFISLPAMLAVAVIFGR</sequence>
<keyword evidence="5 7" id="KW-1133">Transmembrane helix</keyword>
<proteinExistence type="predicted"/>
<dbReference type="Proteomes" id="UP000185478">
    <property type="component" value="Chromosome"/>
</dbReference>
<keyword evidence="4 7" id="KW-0812">Transmembrane</keyword>
<feature type="transmembrane region" description="Helical" evidence="7">
    <location>
        <begin position="157"/>
        <end position="176"/>
    </location>
</feature>
<dbReference type="Pfam" id="PF03547">
    <property type="entry name" value="Mem_trans"/>
    <property type="match status" value="2"/>
</dbReference>
<feature type="transmembrane region" description="Helical" evidence="7">
    <location>
        <begin position="281"/>
        <end position="300"/>
    </location>
</feature>
<protein>
    <submittedName>
        <fullName evidence="8">Permease</fullName>
    </submittedName>
</protein>
<evidence type="ECO:0000256" key="5">
    <source>
        <dbReference type="ARBA" id="ARBA00022989"/>
    </source>
</evidence>
<dbReference type="PANTHER" id="PTHR36838:SF3">
    <property type="entry name" value="TRANSPORTER AUXIN EFFLUX CARRIER EC FAMILY"/>
    <property type="match status" value="1"/>
</dbReference>
<comment type="subcellular location">
    <subcellularLocation>
        <location evidence="1">Membrane</location>
        <topology evidence="1">Multi-pass membrane protein</topology>
    </subcellularLocation>
</comment>
<dbReference type="AlphaFoldDB" id="A0A1L7CG38"/>
<dbReference type="InterPro" id="IPR004776">
    <property type="entry name" value="Mem_transp_PIN-like"/>
</dbReference>
<feature type="transmembrane region" description="Helical" evidence="7">
    <location>
        <begin position="248"/>
        <end position="269"/>
    </location>
</feature>
<reference evidence="8 9" key="1">
    <citation type="submission" date="2014-08" db="EMBL/GenBank/DDBJ databases">
        <title>Complete genome sequence of Corynebacterium aquilae S-613T(T) (=DSM 44791(T)), isolated from the choana of a healthy golden eagle.</title>
        <authorList>
            <person name="Ruckert C."/>
            <person name="Albersmeier A."/>
            <person name="Winkler A."/>
            <person name="Kalinowski J."/>
        </authorList>
    </citation>
    <scope>NUCLEOTIDE SEQUENCE [LARGE SCALE GENOMIC DNA]</scope>
    <source>
        <strain evidence="8 9">S-613</strain>
    </source>
</reference>
<evidence type="ECO:0000313" key="9">
    <source>
        <dbReference type="Proteomes" id="UP000185478"/>
    </source>
</evidence>
<evidence type="ECO:0000256" key="7">
    <source>
        <dbReference type="SAM" id="Phobius"/>
    </source>
</evidence>
<dbReference type="OrthoDB" id="5405318at2"/>
<dbReference type="STRING" id="1431546.CAQU_06850"/>
<evidence type="ECO:0000256" key="1">
    <source>
        <dbReference type="ARBA" id="ARBA00004141"/>
    </source>
</evidence>
<organism evidence="8 9">
    <name type="scientific">Corynebacterium aquilae DSM 44791</name>
    <dbReference type="NCBI Taxonomy" id="1431546"/>
    <lineage>
        <taxon>Bacteria</taxon>
        <taxon>Bacillati</taxon>
        <taxon>Actinomycetota</taxon>
        <taxon>Actinomycetes</taxon>
        <taxon>Mycobacteriales</taxon>
        <taxon>Corynebacteriaceae</taxon>
        <taxon>Corynebacterium</taxon>
    </lineage>
</organism>
<keyword evidence="2" id="KW-0813">Transport</keyword>
<evidence type="ECO:0000256" key="4">
    <source>
        <dbReference type="ARBA" id="ARBA00022692"/>
    </source>
</evidence>
<dbReference type="RefSeq" id="WP_075726316.1">
    <property type="nucleotide sequence ID" value="NZ_CP009245.1"/>
</dbReference>
<feature type="transmembrane region" description="Helical" evidence="7">
    <location>
        <begin position="124"/>
        <end position="145"/>
    </location>
</feature>
<dbReference type="PANTHER" id="PTHR36838">
    <property type="entry name" value="AUXIN EFFLUX CARRIER FAMILY PROTEIN"/>
    <property type="match status" value="1"/>
</dbReference>
<dbReference type="KEGG" id="caqu:CAQU_06850"/>
<name>A0A1L7CG38_9CORY</name>
<feature type="transmembrane region" description="Helical" evidence="7">
    <location>
        <begin position="95"/>
        <end position="118"/>
    </location>
</feature>
<keyword evidence="6 7" id="KW-0472">Membrane</keyword>
<evidence type="ECO:0000256" key="6">
    <source>
        <dbReference type="ARBA" id="ARBA00023136"/>
    </source>
</evidence>
<gene>
    <name evidence="8" type="ORF">CAQU_06850</name>
</gene>
<feature type="transmembrane region" description="Helical" evidence="7">
    <location>
        <begin position="34"/>
        <end position="53"/>
    </location>
</feature>
<dbReference type="GO" id="GO:0016020">
    <property type="term" value="C:membrane"/>
    <property type="evidence" value="ECO:0007669"/>
    <property type="project" value="UniProtKB-SubCell"/>
</dbReference>
<evidence type="ECO:0000313" key="8">
    <source>
        <dbReference type="EMBL" id="APT84831.1"/>
    </source>
</evidence>